<dbReference type="Proteomes" id="UP000036681">
    <property type="component" value="Unplaced"/>
</dbReference>
<feature type="compositionally biased region" description="Polar residues" evidence="1">
    <location>
        <begin position="153"/>
        <end position="162"/>
    </location>
</feature>
<protein>
    <submittedName>
        <fullName evidence="3">Uncharacterized protein</fullName>
    </submittedName>
</protein>
<evidence type="ECO:0000313" key="3">
    <source>
        <dbReference type="WBParaSite" id="ALUE_0001599701-mRNA-1"/>
    </source>
</evidence>
<name>A0A0M3IDB4_ASCLU</name>
<reference evidence="3" key="1">
    <citation type="submission" date="2017-02" db="UniProtKB">
        <authorList>
            <consortium name="WormBaseParasite"/>
        </authorList>
    </citation>
    <scope>IDENTIFICATION</scope>
</reference>
<keyword evidence="2" id="KW-1185">Reference proteome</keyword>
<evidence type="ECO:0000256" key="1">
    <source>
        <dbReference type="SAM" id="MobiDB-lite"/>
    </source>
</evidence>
<feature type="region of interest" description="Disordered" evidence="1">
    <location>
        <begin position="64"/>
        <end position="85"/>
    </location>
</feature>
<dbReference type="WBParaSite" id="ALUE_0001599701-mRNA-1">
    <property type="protein sequence ID" value="ALUE_0001599701-mRNA-1"/>
    <property type="gene ID" value="ALUE_0001599701"/>
</dbReference>
<feature type="compositionally biased region" description="Basic and acidic residues" evidence="1">
    <location>
        <begin position="105"/>
        <end position="134"/>
    </location>
</feature>
<organism evidence="2 3">
    <name type="scientific">Ascaris lumbricoides</name>
    <name type="common">Giant roundworm</name>
    <dbReference type="NCBI Taxonomy" id="6252"/>
    <lineage>
        <taxon>Eukaryota</taxon>
        <taxon>Metazoa</taxon>
        <taxon>Ecdysozoa</taxon>
        <taxon>Nematoda</taxon>
        <taxon>Chromadorea</taxon>
        <taxon>Rhabditida</taxon>
        <taxon>Spirurina</taxon>
        <taxon>Ascaridomorpha</taxon>
        <taxon>Ascaridoidea</taxon>
        <taxon>Ascarididae</taxon>
        <taxon>Ascaris</taxon>
    </lineage>
</organism>
<sequence length="162" mass="18614">MSNLSDFFDALMNPQPLECKGRFASSRDTGAESALQFEAVRRSLFAIEQYRRAGAQKLHGLKIAQPLPENGPQPDQLKTAESTVESGEQLSIQIGLSYVKEERKKQRDLVEEMKDKVKGDRRMGRVEEGGECSRLKRKSQKEEEEEEQEEQRFTSQQAYWQT</sequence>
<dbReference type="AlphaFoldDB" id="A0A0M3IDB4"/>
<feature type="region of interest" description="Disordered" evidence="1">
    <location>
        <begin position="105"/>
        <end position="162"/>
    </location>
</feature>
<proteinExistence type="predicted"/>
<accession>A0A0M3IDB4</accession>
<evidence type="ECO:0000313" key="2">
    <source>
        <dbReference type="Proteomes" id="UP000036681"/>
    </source>
</evidence>